<reference evidence="1 2" key="1">
    <citation type="submission" date="2018-11" db="EMBL/GenBank/DDBJ databases">
        <title>Arenibacter aquaticus sp.nov., a marine bacterium isolated from surface seawater in the South China Sea.</title>
        <authorList>
            <person name="Guo J."/>
            <person name="Sun J."/>
        </authorList>
    </citation>
    <scope>NUCLEOTIDE SEQUENCE [LARGE SCALE GENOMIC DNA]</scope>
    <source>
        <strain evidence="1 2">GUO666</strain>
    </source>
</reference>
<dbReference type="OrthoDB" id="1430560at2"/>
<name>A0A3S0CL00_9FLAO</name>
<sequence length="178" mass="19891">MKTINIYFIVASLSLFFWFCEKYVKVKGPIPFRFEFSTFGGPVDGDMSCGEPPIFMVRQEGIGEKNLILGEFTFVGQFCNNVETGEYGSHEYFAEEGLSAAFGYFMAENGDRLNISPIKGQILPSTREGYDLMFQDPIKFDGGTGRFEGATGSGMTDSYVRLQEGRTDHVWTGSIILK</sequence>
<organism evidence="1 2">
    <name type="scientific">Arenibacter aquaticus</name>
    <dbReference type="NCBI Taxonomy" id="2489054"/>
    <lineage>
        <taxon>Bacteria</taxon>
        <taxon>Pseudomonadati</taxon>
        <taxon>Bacteroidota</taxon>
        <taxon>Flavobacteriia</taxon>
        <taxon>Flavobacteriales</taxon>
        <taxon>Flavobacteriaceae</taxon>
        <taxon>Arenibacter</taxon>
    </lineage>
</organism>
<protein>
    <submittedName>
        <fullName evidence="1">Uncharacterized protein</fullName>
    </submittedName>
</protein>
<evidence type="ECO:0000313" key="1">
    <source>
        <dbReference type="EMBL" id="RTE53751.1"/>
    </source>
</evidence>
<comment type="caution">
    <text evidence="1">The sequence shown here is derived from an EMBL/GenBank/DDBJ whole genome shotgun (WGS) entry which is preliminary data.</text>
</comment>
<accession>A0A3S0CL00</accession>
<dbReference type="RefSeq" id="WP_126161739.1">
    <property type="nucleotide sequence ID" value="NZ_RQPJ01000003.1"/>
</dbReference>
<keyword evidence="2" id="KW-1185">Reference proteome</keyword>
<gene>
    <name evidence="1" type="ORF">EHW67_07375</name>
</gene>
<proteinExistence type="predicted"/>
<dbReference type="AlphaFoldDB" id="A0A3S0CL00"/>
<evidence type="ECO:0000313" key="2">
    <source>
        <dbReference type="Proteomes" id="UP000267585"/>
    </source>
</evidence>
<dbReference type="EMBL" id="RQPJ01000003">
    <property type="protein sequence ID" value="RTE53751.1"/>
    <property type="molecule type" value="Genomic_DNA"/>
</dbReference>
<dbReference type="Proteomes" id="UP000267585">
    <property type="component" value="Unassembled WGS sequence"/>
</dbReference>